<comment type="caution">
    <text evidence="2">The sequence shown here is derived from an EMBL/GenBank/DDBJ whole genome shotgun (WGS) entry which is preliminary data.</text>
</comment>
<feature type="compositionally biased region" description="Low complexity" evidence="1">
    <location>
        <begin position="159"/>
        <end position="173"/>
    </location>
</feature>
<sequence>MFYSDEVGNHEGYAAVEEYEEGYREEADREEVRAGLRYCRRVREGEVFGYSGPLSLIVGVVGHTRKINWFREVDPVQQASNTIKTAAYAAVPDNTSNSFSRHIDHDKHWAKYDLADYFLKVRLHPDDDRWLTENAEAYPEPIIHLLDIFKLNTTNTHSNAASGDSADKGSSNATSGGITTIQGTREGAGQSQPAAKPNPLDKQFTSKALDWELF</sequence>
<name>A0A8H4REW8_9HELO</name>
<dbReference type="Proteomes" id="UP000566819">
    <property type="component" value="Unassembled WGS sequence"/>
</dbReference>
<dbReference type="EMBL" id="JAAMPI010000829">
    <property type="protein sequence ID" value="KAF4628313.1"/>
    <property type="molecule type" value="Genomic_DNA"/>
</dbReference>
<dbReference type="AlphaFoldDB" id="A0A8H4REW8"/>
<feature type="region of interest" description="Disordered" evidence="1">
    <location>
        <begin position="159"/>
        <end position="205"/>
    </location>
</feature>
<accession>A0A8H4REW8</accession>
<organism evidence="2 3">
    <name type="scientific">Cudoniella acicularis</name>
    <dbReference type="NCBI Taxonomy" id="354080"/>
    <lineage>
        <taxon>Eukaryota</taxon>
        <taxon>Fungi</taxon>
        <taxon>Dikarya</taxon>
        <taxon>Ascomycota</taxon>
        <taxon>Pezizomycotina</taxon>
        <taxon>Leotiomycetes</taxon>
        <taxon>Helotiales</taxon>
        <taxon>Tricladiaceae</taxon>
        <taxon>Cudoniella</taxon>
    </lineage>
</organism>
<gene>
    <name evidence="2" type="ORF">G7Y89_g9838</name>
</gene>
<feature type="compositionally biased region" description="Polar residues" evidence="1">
    <location>
        <begin position="174"/>
        <end position="193"/>
    </location>
</feature>
<evidence type="ECO:0000313" key="3">
    <source>
        <dbReference type="Proteomes" id="UP000566819"/>
    </source>
</evidence>
<keyword evidence="3" id="KW-1185">Reference proteome</keyword>
<evidence type="ECO:0000256" key="1">
    <source>
        <dbReference type="SAM" id="MobiDB-lite"/>
    </source>
</evidence>
<protein>
    <submittedName>
        <fullName evidence="2">Uncharacterized protein</fullName>
    </submittedName>
</protein>
<reference evidence="2 3" key="1">
    <citation type="submission" date="2020-03" db="EMBL/GenBank/DDBJ databases">
        <title>Draft Genome Sequence of Cudoniella acicularis.</title>
        <authorList>
            <person name="Buettner E."/>
            <person name="Kellner H."/>
        </authorList>
    </citation>
    <scope>NUCLEOTIDE SEQUENCE [LARGE SCALE GENOMIC DNA]</scope>
    <source>
        <strain evidence="2 3">DSM 108380</strain>
    </source>
</reference>
<evidence type="ECO:0000313" key="2">
    <source>
        <dbReference type="EMBL" id="KAF4628313.1"/>
    </source>
</evidence>
<proteinExistence type="predicted"/>